<gene>
    <name evidence="1" type="ORF">PghCCS26_49230</name>
</gene>
<dbReference type="Proteomes" id="UP001285921">
    <property type="component" value="Unassembled WGS sequence"/>
</dbReference>
<name>A0ABQ6NSH1_9BACL</name>
<sequence>MSTIGKPSFFTPLSVEASGEEEFAEEDGEAELLFSPEELHAASMLANMVTLRITDDALEILFMQYTLPFIS</sequence>
<proteinExistence type="predicted"/>
<accession>A0ABQ6NSH1</accession>
<comment type="caution">
    <text evidence="1">The sequence shown here is derived from an EMBL/GenBank/DDBJ whole genome shotgun (WGS) entry which is preliminary data.</text>
</comment>
<evidence type="ECO:0000313" key="2">
    <source>
        <dbReference type="Proteomes" id="UP001285921"/>
    </source>
</evidence>
<organism evidence="1 2">
    <name type="scientific">Paenibacillus glycanilyticus</name>
    <dbReference type="NCBI Taxonomy" id="126569"/>
    <lineage>
        <taxon>Bacteria</taxon>
        <taxon>Bacillati</taxon>
        <taxon>Bacillota</taxon>
        <taxon>Bacilli</taxon>
        <taxon>Bacillales</taxon>
        <taxon>Paenibacillaceae</taxon>
        <taxon>Paenibacillus</taxon>
    </lineage>
</organism>
<reference evidence="1 2" key="1">
    <citation type="submission" date="2023-05" db="EMBL/GenBank/DDBJ databases">
        <title>Draft genome of Paenibacillus sp. CCS26.</title>
        <authorList>
            <person name="Akita H."/>
            <person name="Shinto Y."/>
            <person name="Kimura Z."/>
        </authorList>
    </citation>
    <scope>NUCLEOTIDE SEQUENCE [LARGE SCALE GENOMIC DNA]</scope>
    <source>
        <strain evidence="1 2">CCS26</strain>
    </source>
</reference>
<protein>
    <submittedName>
        <fullName evidence="1">Uncharacterized protein</fullName>
    </submittedName>
</protein>
<keyword evidence="2" id="KW-1185">Reference proteome</keyword>
<evidence type="ECO:0000313" key="1">
    <source>
        <dbReference type="EMBL" id="GMK47793.1"/>
    </source>
</evidence>
<dbReference type="EMBL" id="BTCL01000022">
    <property type="protein sequence ID" value="GMK47793.1"/>
    <property type="molecule type" value="Genomic_DNA"/>
</dbReference>